<dbReference type="InterPro" id="IPR050709">
    <property type="entry name" value="Biotin_Carboxyl_Carrier/Decarb"/>
</dbReference>
<evidence type="ECO:0000256" key="6">
    <source>
        <dbReference type="ARBA" id="ARBA00023160"/>
    </source>
</evidence>
<evidence type="ECO:0000256" key="4">
    <source>
        <dbReference type="ARBA" id="ARBA00022832"/>
    </source>
</evidence>
<dbReference type="NCBIfam" id="TIGR00531">
    <property type="entry name" value="BCCP"/>
    <property type="match status" value="1"/>
</dbReference>
<accession>A0A1V5MKE6</accession>
<evidence type="ECO:0000259" key="9">
    <source>
        <dbReference type="PROSITE" id="PS50968"/>
    </source>
</evidence>
<name>A0A1V5MKE6_UNCT6</name>
<evidence type="ECO:0000256" key="3">
    <source>
        <dbReference type="ARBA" id="ARBA00022516"/>
    </source>
</evidence>
<dbReference type="InterPro" id="IPR001882">
    <property type="entry name" value="Biotin_BS"/>
</dbReference>
<dbReference type="PROSITE" id="PS00188">
    <property type="entry name" value="BIOTIN"/>
    <property type="match status" value="1"/>
</dbReference>
<dbReference type="CDD" id="cd06850">
    <property type="entry name" value="biotinyl_domain"/>
    <property type="match status" value="1"/>
</dbReference>
<dbReference type="PROSITE" id="PS50968">
    <property type="entry name" value="BIOTINYL_LIPOYL"/>
    <property type="match status" value="1"/>
</dbReference>
<reference evidence="10" key="1">
    <citation type="submission" date="2017-02" db="EMBL/GenBank/DDBJ databases">
        <title>Delving into the versatile metabolic prowess of the omnipresent phylum Bacteroidetes.</title>
        <authorList>
            <person name="Nobu M.K."/>
            <person name="Mei R."/>
            <person name="Narihiro T."/>
            <person name="Kuroda K."/>
            <person name="Liu W.-T."/>
        </authorList>
    </citation>
    <scope>NUCLEOTIDE SEQUENCE</scope>
    <source>
        <strain evidence="10">ADurb.Bin417</strain>
    </source>
</reference>
<feature type="domain" description="Lipoyl-binding" evidence="9">
    <location>
        <begin position="61"/>
        <end position="137"/>
    </location>
</feature>
<dbReference type="UniPathway" id="UPA00094"/>
<dbReference type="PANTHER" id="PTHR45266">
    <property type="entry name" value="OXALOACETATE DECARBOXYLASE ALPHA CHAIN"/>
    <property type="match status" value="1"/>
</dbReference>
<dbReference type="AlphaFoldDB" id="A0A1V5MKE6"/>
<evidence type="ECO:0000256" key="5">
    <source>
        <dbReference type="ARBA" id="ARBA00023098"/>
    </source>
</evidence>
<keyword evidence="7 8" id="KW-0092">Biotin</keyword>
<sequence>MKPEELKPFLEFMKEHGLIYLAVEKPAFKLVLAREGASGLAAPPEKILESAAKETQELANLVYLKSPLVGTFYRAPLPESPPFVEVGSPVKKDDTLCIVEAMKVMNQVKSEVNGKILEIQVENGQPVEFGQPMFLIVKK</sequence>
<comment type="function">
    <text evidence="8">This protein is a component of the acetyl coenzyme A carboxylase complex; first, biotin carboxylase catalyzes the carboxylation of the carrier protein and then the transcarboxylase transfers the carboxyl group to form malonyl-CoA.</text>
</comment>
<dbReference type="InterPro" id="IPR000089">
    <property type="entry name" value="Biotin_lipoyl"/>
</dbReference>
<organism evidence="10">
    <name type="scientific">candidate division TA06 bacterium ADurb.Bin417</name>
    <dbReference type="NCBI Taxonomy" id="1852828"/>
    <lineage>
        <taxon>Bacteria</taxon>
        <taxon>Bacteria division TA06</taxon>
    </lineage>
</organism>
<evidence type="ECO:0000256" key="8">
    <source>
        <dbReference type="RuleBase" id="RU364072"/>
    </source>
</evidence>
<keyword evidence="3 8" id="KW-0444">Lipid biosynthesis</keyword>
<dbReference type="InterPro" id="IPR001249">
    <property type="entry name" value="AcCoA_biotinCC"/>
</dbReference>
<dbReference type="GO" id="GO:0006633">
    <property type="term" value="P:fatty acid biosynthetic process"/>
    <property type="evidence" value="ECO:0007669"/>
    <property type="project" value="UniProtKB-UniPathway"/>
</dbReference>
<dbReference type="InterPro" id="IPR011053">
    <property type="entry name" value="Single_hybrid_motif"/>
</dbReference>
<keyword evidence="6 8" id="KW-0275">Fatty acid biosynthesis</keyword>
<evidence type="ECO:0000256" key="2">
    <source>
        <dbReference type="ARBA" id="ARBA00017562"/>
    </source>
</evidence>
<dbReference type="PANTHER" id="PTHR45266:SF3">
    <property type="entry name" value="OXALOACETATE DECARBOXYLASE ALPHA CHAIN"/>
    <property type="match status" value="1"/>
</dbReference>
<dbReference type="Proteomes" id="UP000485484">
    <property type="component" value="Unassembled WGS sequence"/>
</dbReference>
<comment type="pathway">
    <text evidence="1 8">Lipid metabolism; fatty acid biosynthesis.</text>
</comment>
<evidence type="ECO:0000256" key="1">
    <source>
        <dbReference type="ARBA" id="ARBA00005194"/>
    </source>
</evidence>
<dbReference type="PRINTS" id="PR01071">
    <property type="entry name" value="ACOABIOTINCC"/>
</dbReference>
<evidence type="ECO:0000313" key="10">
    <source>
        <dbReference type="EMBL" id="OPZ93666.1"/>
    </source>
</evidence>
<dbReference type="GO" id="GO:0009317">
    <property type="term" value="C:acetyl-CoA carboxylase complex"/>
    <property type="evidence" value="ECO:0007669"/>
    <property type="project" value="InterPro"/>
</dbReference>
<evidence type="ECO:0000256" key="7">
    <source>
        <dbReference type="ARBA" id="ARBA00023267"/>
    </source>
</evidence>
<dbReference type="SUPFAM" id="SSF51230">
    <property type="entry name" value="Single hybrid motif"/>
    <property type="match status" value="1"/>
</dbReference>
<dbReference type="EMBL" id="MWAK01000013">
    <property type="protein sequence ID" value="OPZ93666.1"/>
    <property type="molecule type" value="Genomic_DNA"/>
</dbReference>
<proteinExistence type="predicted"/>
<gene>
    <name evidence="10" type="primary">accB</name>
    <name evidence="10" type="ORF">BWY73_00198</name>
</gene>
<comment type="caution">
    <text evidence="10">The sequence shown here is derived from an EMBL/GenBank/DDBJ whole genome shotgun (WGS) entry which is preliminary data.</text>
</comment>
<protein>
    <recommendedName>
        <fullName evidence="2 8">Biotin carboxyl carrier protein of acetyl-CoA carboxylase</fullName>
    </recommendedName>
</protein>
<dbReference type="GO" id="GO:0003989">
    <property type="term" value="F:acetyl-CoA carboxylase activity"/>
    <property type="evidence" value="ECO:0007669"/>
    <property type="project" value="InterPro"/>
</dbReference>
<keyword evidence="5 8" id="KW-0443">Lipid metabolism</keyword>
<dbReference type="Pfam" id="PF00364">
    <property type="entry name" value="Biotin_lipoyl"/>
    <property type="match status" value="1"/>
</dbReference>
<dbReference type="Gene3D" id="2.40.50.100">
    <property type="match status" value="1"/>
</dbReference>
<keyword evidence="4 8" id="KW-0276">Fatty acid metabolism</keyword>